<feature type="domain" description="Integrase catalytic" evidence="2">
    <location>
        <begin position="329"/>
        <end position="512"/>
    </location>
</feature>
<evidence type="ECO:0000256" key="1">
    <source>
        <dbReference type="SAM" id="MobiDB-lite"/>
    </source>
</evidence>
<dbReference type="InterPro" id="IPR025934">
    <property type="entry name" value="NudC_N_dom"/>
</dbReference>
<dbReference type="Proteomes" id="UP000594262">
    <property type="component" value="Unplaced"/>
</dbReference>
<dbReference type="PANTHER" id="PTHR46791:SF7">
    <property type="entry name" value="INTEGRASE CATALYTIC DOMAIN-CONTAINING PROTEIN"/>
    <property type="match status" value="1"/>
</dbReference>
<dbReference type="GO" id="GO:0015074">
    <property type="term" value="P:DNA integration"/>
    <property type="evidence" value="ECO:0007669"/>
    <property type="project" value="InterPro"/>
</dbReference>
<proteinExistence type="predicted"/>
<dbReference type="PROSITE" id="PS50994">
    <property type="entry name" value="INTEGRASE"/>
    <property type="match status" value="1"/>
</dbReference>
<organism evidence="3 4">
    <name type="scientific">Clytia hemisphaerica</name>
    <dbReference type="NCBI Taxonomy" id="252671"/>
    <lineage>
        <taxon>Eukaryota</taxon>
        <taxon>Metazoa</taxon>
        <taxon>Cnidaria</taxon>
        <taxon>Hydrozoa</taxon>
        <taxon>Hydroidolina</taxon>
        <taxon>Leptothecata</taxon>
        <taxon>Obeliida</taxon>
        <taxon>Clytiidae</taxon>
        <taxon>Clytia</taxon>
    </lineage>
</organism>
<feature type="compositionally biased region" description="Polar residues" evidence="1">
    <location>
        <begin position="134"/>
        <end position="151"/>
    </location>
</feature>
<evidence type="ECO:0000313" key="3">
    <source>
        <dbReference type="EnsemblMetazoa" id="CLYHEMP019147.2"/>
    </source>
</evidence>
<dbReference type="InterPro" id="IPR001584">
    <property type="entry name" value="Integrase_cat-core"/>
</dbReference>
<dbReference type="Pfam" id="PF14050">
    <property type="entry name" value="Nudc_N"/>
    <property type="match status" value="1"/>
</dbReference>
<dbReference type="Pfam" id="PF24764">
    <property type="entry name" value="rva_4"/>
    <property type="match status" value="1"/>
</dbReference>
<reference evidence="3" key="1">
    <citation type="submission" date="2021-01" db="UniProtKB">
        <authorList>
            <consortium name="EnsemblMetazoa"/>
        </authorList>
    </citation>
    <scope>IDENTIFICATION</scope>
</reference>
<dbReference type="EnsemblMetazoa" id="CLYHEMT019147.2">
    <property type="protein sequence ID" value="CLYHEMP019147.2"/>
    <property type="gene ID" value="CLYHEMG019147"/>
</dbReference>
<feature type="compositionally biased region" description="Low complexity" evidence="1">
    <location>
        <begin position="152"/>
        <end position="164"/>
    </location>
</feature>
<accession>A0A7M6DNZ4</accession>
<feature type="compositionally biased region" description="Basic and acidic residues" evidence="1">
    <location>
        <begin position="114"/>
        <end position="132"/>
    </location>
</feature>
<sequence length="785" mass="87929">MGSEEKFDGMLLAMAQQHEGGIKEVLKTFFGFLHRKTDFFHGAPAGVPRSTILEVLKEFEDAAEKKKEEVQKEKQQREKEFKELKERQKRKEKEEFEKAGESAKIEEITEEEADKINKENEKKECDKSKADPTKITQFATKGNKTRSLSLVKQTTPKTPKPAKTATKRPSSSDSLPEDDATPSKRVGRPKLEFDGERAKNLISLGFTMSQVSNALGISDGTLRRFRSTESCFLYDKISNEDLDKAVSEIKKQHPNMGEKRLLGLLRGRGIRIQRSRLRESIHRVDPNGPKSRCNAGILLVNSRTLMGDIQKPKCGRSKKESSGIQIPVNCPSPNSVWRLDSMEKLERWKLSITFGLDMFSRMMTFIIASNSSGKKQSENIETTFRESVHCYQWPDMISTDEKDEKSLIWKAMVDHRGDLSVEMSNKLERVQWITIIKNDMNTNILTPLVDIFTQLEIEGSLNIANETDLFCLHFVYLPRINKLLHDFACCYNACCIPRGNGATPSQIFYAHNEHVNANSKDILPSLISKEENCPDICLLDVSPIPADMFQELKEHVDPLEECADGGKNLYFNTGRFVTRCLKAVMDANAESNTSDPGLAKENICIESPTQYPGEEIQVILEETTSGNSVVVVESGNSLEENILAKLQEASKSLEGDSMEEKSTQEIIESLMSQAASELKDQDTSIDLKSSNRNYLTEINGQQVVILDSSKEEIGDSVSKTFVNLDPASLVILNSAELDNSDIELQIATREPQSSEALESDIITIAEDQVPAALVASNVQPVKNVL</sequence>
<evidence type="ECO:0000259" key="2">
    <source>
        <dbReference type="PROSITE" id="PS50994"/>
    </source>
</evidence>
<protein>
    <recommendedName>
        <fullName evidence="2">Integrase catalytic domain-containing protein</fullName>
    </recommendedName>
</protein>
<keyword evidence="4" id="KW-1185">Reference proteome</keyword>
<feature type="region of interest" description="Disordered" evidence="1">
    <location>
        <begin position="67"/>
        <end position="192"/>
    </location>
</feature>
<dbReference type="AlphaFoldDB" id="A0A7M6DNZ4"/>
<dbReference type="InterPro" id="IPR058913">
    <property type="entry name" value="Integrase_dom_put"/>
</dbReference>
<evidence type="ECO:0000313" key="4">
    <source>
        <dbReference type="Proteomes" id="UP000594262"/>
    </source>
</evidence>
<dbReference type="PANTHER" id="PTHR46791">
    <property type="entry name" value="EXPRESSED PROTEIN"/>
    <property type="match status" value="1"/>
</dbReference>
<dbReference type="RefSeq" id="XP_066914007.1">
    <property type="nucleotide sequence ID" value="XM_067057906.1"/>
</dbReference>
<feature type="compositionally biased region" description="Basic and acidic residues" evidence="1">
    <location>
        <begin position="67"/>
        <end position="107"/>
    </location>
</feature>
<name>A0A7M6DNZ4_9CNID</name>
<dbReference type="OrthoDB" id="2686689at2759"/>
<dbReference type="GeneID" id="136801279"/>